<keyword evidence="10" id="KW-0813">Transport</keyword>
<keyword evidence="12" id="KW-1185">Reference proteome</keyword>
<proteinExistence type="inferred from homology"/>
<comment type="caution">
    <text evidence="11">The sequence shown here is derived from an EMBL/GenBank/DDBJ whole genome shotgun (WGS) entry which is preliminary data.</text>
</comment>
<organism evidence="11 12">
    <name type="scientific">Corynebacterium marambiense</name>
    <dbReference type="NCBI Taxonomy" id="2765364"/>
    <lineage>
        <taxon>Bacteria</taxon>
        <taxon>Bacillati</taxon>
        <taxon>Actinomycetota</taxon>
        <taxon>Actinomycetes</taxon>
        <taxon>Mycobacteriales</taxon>
        <taxon>Corynebacteriaceae</taxon>
        <taxon>Corynebacterium</taxon>
    </lineage>
</organism>
<protein>
    <recommendedName>
        <fullName evidence="10">Fluoride-specific ion channel FluC</fullName>
    </recommendedName>
</protein>
<dbReference type="Pfam" id="PF02537">
    <property type="entry name" value="CRCB"/>
    <property type="match status" value="1"/>
</dbReference>
<comment type="activity regulation">
    <text evidence="10">Na(+) is not transported, but it plays an essential structural role and its presence is essential for fluoride channel function.</text>
</comment>
<dbReference type="EMBL" id="JAEIOT010000015">
    <property type="protein sequence ID" value="MBI9001368.1"/>
    <property type="molecule type" value="Genomic_DNA"/>
</dbReference>
<evidence type="ECO:0000313" key="11">
    <source>
        <dbReference type="EMBL" id="MBI9001368.1"/>
    </source>
</evidence>
<evidence type="ECO:0000256" key="6">
    <source>
        <dbReference type="ARBA" id="ARBA00023303"/>
    </source>
</evidence>
<dbReference type="Proteomes" id="UP000625574">
    <property type="component" value="Unassembled WGS sequence"/>
</dbReference>
<name>A0ABS0W139_9CORY</name>
<comment type="function">
    <text evidence="9 10">Fluoride-specific ion channel. Important for reducing fluoride concentration in the cell, thus reducing its toxicity.</text>
</comment>
<dbReference type="HAMAP" id="MF_00454">
    <property type="entry name" value="FluC"/>
    <property type="match status" value="1"/>
</dbReference>
<feature type="transmembrane region" description="Helical" evidence="10">
    <location>
        <begin position="93"/>
        <end position="113"/>
    </location>
</feature>
<evidence type="ECO:0000256" key="1">
    <source>
        <dbReference type="ARBA" id="ARBA00004651"/>
    </source>
</evidence>
<evidence type="ECO:0000256" key="10">
    <source>
        <dbReference type="HAMAP-Rule" id="MF_00454"/>
    </source>
</evidence>
<evidence type="ECO:0000256" key="4">
    <source>
        <dbReference type="ARBA" id="ARBA00022989"/>
    </source>
</evidence>
<keyword evidence="2 10" id="KW-1003">Cell membrane</keyword>
<accession>A0ABS0W139</accession>
<dbReference type="InterPro" id="IPR003691">
    <property type="entry name" value="FluC"/>
</dbReference>
<comment type="similarity">
    <text evidence="7 10">Belongs to the fluoride channel Fluc/FEX (TC 1.A.43) family.</text>
</comment>
<feature type="transmembrane region" description="Helical" evidence="10">
    <location>
        <begin position="30"/>
        <end position="47"/>
    </location>
</feature>
<gene>
    <name evidence="10" type="primary">fluC</name>
    <name evidence="10" type="synonym">crcB</name>
    <name evidence="11" type="ORF">JDV76_10385</name>
</gene>
<evidence type="ECO:0000256" key="2">
    <source>
        <dbReference type="ARBA" id="ARBA00022475"/>
    </source>
</evidence>
<evidence type="ECO:0000256" key="9">
    <source>
        <dbReference type="ARBA" id="ARBA00049940"/>
    </source>
</evidence>
<comment type="catalytic activity">
    <reaction evidence="8">
        <text>fluoride(in) = fluoride(out)</text>
        <dbReference type="Rhea" id="RHEA:76159"/>
        <dbReference type="ChEBI" id="CHEBI:17051"/>
    </reaction>
    <physiologicalReaction direction="left-to-right" evidence="8">
        <dbReference type="Rhea" id="RHEA:76160"/>
    </physiologicalReaction>
</comment>
<evidence type="ECO:0000256" key="5">
    <source>
        <dbReference type="ARBA" id="ARBA00023136"/>
    </source>
</evidence>
<reference evidence="11 12" key="1">
    <citation type="submission" date="2020-12" db="EMBL/GenBank/DDBJ databases">
        <title>Genome public.</title>
        <authorList>
            <person name="Sun Q."/>
        </authorList>
    </citation>
    <scope>NUCLEOTIDE SEQUENCE [LARGE SCALE GENOMIC DNA]</scope>
    <source>
        <strain evidence="11 12">CCM 8864</strain>
    </source>
</reference>
<keyword evidence="10" id="KW-0915">Sodium</keyword>
<keyword evidence="3 10" id="KW-0812">Transmembrane</keyword>
<evidence type="ECO:0000256" key="8">
    <source>
        <dbReference type="ARBA" id="ARBA00035585"/>
    </source>
</evidence>
<keyword evidence="6 10" id="KW-0407">Ion channel</keyword>
<dbReference type="PANTHER" id="PTHR28259:SF1">
    <property type="entry name" value="FLUORIDE EXPORT PROTEIN 1-RELATED"/>
    <property type="match status" value="1"/>
</dbReference>
<dbReference type="RefSeq" id="WP_198736838.1">
    <property type="nucleotide sequence ID" value="NZ_JAEIOT010000015.1"/>
</dbReference>
<keyword evidence="4 10" id="KW-1133">Transmembrane helix</keyword>
<comment type="subcellular location">
    <subcellularLocation>
        <location evidence="1 10">Cell membrane</location>
        <topology evidence="1 10">Multi-pass membrane protein</topology>
    </subcellularLocation>
</comment>
<keyword evidence="10" id="KW-0406">Ion transport</keyword>
<keyword evidence="10" id="KW-0479">Metal-binding</keyword>
<feature type="transmembrane region" description="Helical" evidence="10">
    <location>
        <begin position="59"/>
        <end position="78"/>
    </location>
</feature>
<evidence type="ECO:0000256" key="7">
    <source>
        <dbReference type="ARBA" id="ARBA00035120"/>
    </source>
</evidence>
<dbReference type="PANTHER" id="PTHR28259">
    <property type="entry name" value="FLUORIDE EXPORT PROTEIN 1-RELATED"/>
    <property type="match status" value="1"/>
</dbReference>
<keyword evidence="5 10" id="KW-0472">Membrane</keyword>
<feature type="binding site" evidence="10">
    <location>
        <position position="72"/>
    </location>
    <ligand>
        <name>Na(+)</name>
        <dbReference type="ChEBI" id="CHEBI:29101"/>
        <note>structural</note>
    </ligand>
</feature>
<feature type="binding site" evidence="10">
    <location>
        <position position="69"/>
    </location>
    <ligand>
        <name>Na(+)</name>
        <dbReference type="ChEBI" id="CHEBI:29101"/>
        <note>structural</note>
    </ligand>
</feature>
<evidence type="ECO:0000256" key="3">
    <source>
        <dbReference type="ARBA" id="ARBA00022692"/>
    </source>
</evidence>
<sequence>MTPISLLLVAVGAAFGGIGRYWCARLLPELWGTLVANTTACFLLGVLASEELSTMHPSLVLMAGAGFSGALSTWSTLAKEIGQLIRNGSWRTATVYCTATTMCGISAVFLGGWTF</sequence>
<evidence type="ECO:0000313" key="12">
    <source>
        <dbReference type="Proteomes" id="UP000625574"/>
    </source>
</evidence>